<proteinExistence type="predicted"/>
<gene>
    <name evidence="2" type="ORF">K452DRAFT_223664</name>
</gene>
<dbReference type="Gene3D" id="3.90.1300.10">
    <property type="entry name" value="Amidase signature (AS) domain"/>
    <property type="match status" value="1"/>
</dbReference>
<evidence type="ECO:0000313" key="3">
    <source>
        <dbReference type="Proteomes" id="UP000799438"/>
    </source>
</evidence>
<protein>
    <recommendedName>
        <fullName evidence="1">Amidase domain-containing protein</fullName>
    </recommendedName>
</protein>
<dbReference type="RefSeq" id="XP_033399961.1">
    <property type="nucleotide sequence ID" value="XM_033536634.1"/>
</dbReference>
<evidence type="ECO:0000259" key="1">
    <source>
        <dbReference type="Pfam" id="PF01425"/>
    </source>
</evidence>
<dbReference type="GeneID" id="54294130"/>
<dbReference type="EMBL" id="ML995480">
    <property type="protein sequence ID" value="KAF2144249.1"/>
    <property type="molecule type" value="Genomic_DNA"/>
</dbReference>
<sequence>MDGLPFDPLTATASSLSQLLATGRLTSVELVDILLAQIDRHNRKGRQLRAIISVAPRYHLFAVARRLDDERKAGLLRGPLHGVPIVLQDNILTDPLSTFLDTTVGSYAFVGAKPKASSAPIVDRLLARGLVVLAKTNLSELCGLKSTTMRPGWSAVGGQSLSPFVARRREKGVLIWEHAAAGGAGAGAASAVAAGFAPLALASDTVGSTTTPANRAALYGLKPTVGAAPMDGVWALSRSFDTLAALAKSAEDLVALADALLEPEREDSVLDGVPRAAPRFAVKRRWKGLRVGFVDPAVWKPRGDLARCNADAQKYMVNMYEMAIAKIRDHGAAVSYPVQAPSPEGFRSGGLGSFEVVAYHEFRRTAADFFAHLDSTNSNVRNLAALIQFNADHADIELPAAAPDQDDLITAFGTNTPAPVVAHNRDTLRRLGGAEGIDLVCDYYGVDILAAPGDSALCDLAAAAGYPLATAPLGALRANSRPFGLALTGRAHSEAQLLHFLTAWESLFPASQRCAPPPLDSVPVPMPAGPDARAPAPDPPVIRVILREWDMRDFRQSSDALAEWLNARWRKSGYALSPEAVYEILKANGRVAFRGLGDESGGAFAR</sequence>
<dbReference type="Proteomes" id="UP000799438">
    <property type="component" value="Unassembled WGS sequence"/>
</dbReference>
<reference evidence="2" key="1">
    <citation type="journal article" date="2020" name="Stud. Mycol.">
        <title>101 Dothideomycetes genomes: a test case for predicting lifestyles and emergence of pathogens.</title>
        <authorList>
            <person name="Haridas S."/>
            <person name="Albert R."/>
            <person name="Binder M."/>
            <person name="Bloem J."/>
            <person name="Labutti K."/>
            <person name="Salamov A."/>
            <person name="Andreopoulos B."/>
            <person name="Baker S."/>
            <person name="Barry K."/>
            <person name="Bills G."/>
            <person name="Bluhm B."/>
            <person name="Cannon C."/>
            <person name="Castanera R."/>
            <person name="Culley D."/>
            <person name="Daum C."/>
            <person name="Ezra D."/>
            <person name="Gonzalez J."/>
            <person name="Henrissat B."/>
            <person name="Kuo A."/>
            <person name="Liang C."/>
            <person name="Lipzen A."/>
            <person name="Lutzoni F."/>
            <person name="Magnuson J."/>
            <person name="Mondo S."/>
            <person name="Nolan M."/>
            <person name="Ohm R."/>
            <person name="Pangilinan J."/>
            <person name="Park H.-J."/>
            <person name="Ramirez L."/>
            <person name="Alfaro M."/>
            <person name="Sun H."/>
            <person name="Tritt A."/>
            <person name="Yoshinaga Y."/>
            <person name="Zwiers L.-H."/>
            <person name="Turgeon B."/>
            <person name="Goodwin S."/>
            <person name="Spatafora J."/>
            <person name="Crous P."/>
            <person name="Grigoriev I."/>
        </authorList>
    </citation>
    <scope>NUCLEOTIDE SEQUENCE</scope>
    <source>
        <strain evidence="2">CBS 121167</strain>
    </source>
</reference>
<feature type="domain" description="Amidase" evidence="1">
    <location>
        <begin position="33"/>
        <end position="307"/>
    </location>
</feature>
<dbReference type="PANTHER" id="PTHR42678:SF34">
    <property type="entry name" value="OS04G0183300 PROTEIN"/>
    <property type="match status" value="1"/>
</dbReference>
<dbReference type="Pfam" id="PF01425">
    <property type="entry name" value="Amidase"/>
    <property type="match status" value="1"/>
</dbReference>
<evidence type="ECO:0000313" key="2">
    <source>
        <dbReference type="EMBL" id="KAF2144249.1"/>
    </source>
</evidence>
<name>A0A6A6BJB6_9PEZI</name>
<dbReference type="PANTHER" id="PTHR42678">
    <property type="entry name" value="AMIDASE"/>
    <property type="match status" value="1"/>
</dbReference>
<dbReference type="OrthoDB" id="566138at2759"/>
<keyword evidence="3" id="KW-1185">Reference proteome</keyword>
<dbReference type="AlphaFoldDB" id="A0A6A6BJB6"/>
<organism evidence="2 3">
    <name type="scientific">Aplosporella prunicola CBS 121167</name>
    <dbReference type="NCBI Taxonomy" id="1176127"/>
    <lineage>
        <taxon>Eukaryota</taxon>
        <taxon>Fungi</taxon>
        <taxon>Dikarya</taxon>
        <taxon>Ascomycota</taxon>
        <taxon>Pezizomycotina</taxon>
        <taxon>Dothideomycetes</taxon>
        <taxon>Dothideomycetes incertae sedis</taxon>
        <taxon>Botryosphaeriales</taxon>
        <taxon>Aplosporellaceae</taxon>
        <taxon>Aplosporella</taxon>
    </lineage>
</organism>
<dbReference type="InterPro" id="IPR023631">
    <property type="entry name" value="Amidase_dom"/>
</dbReference>
<dbReference type="InterPro" id="IPR036928">
    <property type="entry name" value="AS_sf"/>
</dbReference>
<accession>A0A6A6BJB6</accession>
<dbReference type="SUPFAM" id="SSF75304">
    <property type="entry name" value="Amidase signature (AS) enzymes"/>
    <property type="match status" value="1"/>
</dbReference>